<feature type="transmembrane region" description="Helical" evidence="1">
    <location>
        <begin position="46"/>
        <end position="71"/>
    </location>
</feature>
<accession>H0HZH8</accession>
<evidence type="ECO:0000313" key="3">
    <source>
        <dbReference type="EMBL" id="EHK53890.1"/>
    </source>
</evidence>
<dbReference type="RefSeq" id="WP_008839182.1">
    <property type="nucleotide sequence ID" value="NZ_AHAM01000250.1"/>
</dbReference>
<keyword evidence="4" id="KW-1185">Reference proteome</keyword>
<dbReference type="EMBL" id="AHAM01000250">
    <property type="protein sequence ID" value="EHK53890.1"/>
    <property type="molecule type" value="Genomic_DNA"/>
</dbReference>
<dbReference type="InterPro" id="IPR007038">
    <property type="entry name" value="HupE_UreJ"/>
</dbReference>
<feature type="transmembrane region" description="Helical" evidence="1">
    <location>
        <begin position="188"/>
        <end position="208"/>
    </location>
</feature>
<feature type="signal peptide" evidence="2">
    <location>
        <begin position="1"/>
        <end position="36"/>
    </location>
</feature>
<dbReference type="OrthoDB" id="9808192at2"/>
<protein>
    <submittedName>
        <fullName evidence="3">HupE/UreJ protein</fullName>
    </submittedName>
</protein>
<keyword evidence="2" id="KW-0732">Signal</keyword>
<name>H0HZH8_9HYPH</name>
<evidence type="ECO:0000256" key="2">
    <source>
        <dbReference type="SAM" id="SignalP"/>
    </source>
</evidence>
<feature type="transmembrane region" description="Helical" evidence="1">
    <location>
        <begin position="157"/>
        <end position="181"/>
    </location>
</feature>
<dbReference type="PIRSF" id="PIRSF016919">
    <property type="entry name" value="HupE_UreJ"/>
    <property type="match status" value="1"/>
</dbReference>
<sequence>MNKVQERGTARHSATTIACAAVSLLLLSALATPAFAHEASGVAGGFVSGFLHPILGWDHVAAMVAVGLWGAFLGAPAIWLLPIVFPLVMAFGGALGIAGVPLPAVETGIAASAVVLGGMVALGARPPLWLAAVIVGAFAVLHGHAHGTELPAAADAVAYAVGFVTGTGLLHLTGITFGLATKWEGGKVAVRAAGGAIAVTGLAFLTGFA</sequence>
<feature type="chain" id="PRO_5003535244" evidence="2">
    <location>
        <begin position="37"/>
        <end position="209"/>
    </location>
</feature>
<gene>
    <name evidence="3" type="ORF">MAXJ12_28058</name>
</gene>
<keyword evidence="1" id="KW-0812">Transmembrane</keyword>
<evidence type="ECO:0000313" key="4">
    <source>
        <dbReference type="Proteomes" id="UP000003250"/>
    </source>
</evidence>
<dbReference type="Pfam" id="PF04955">
    <property type="entry name" value="HupE_UreJ"/>
    <property type="match status" value="1"/>
</dbReference>
<evidence type="ECO:0000256" key="1">
    <source>
        <dbReference type="SAM" id="Phobius"/>
    </source>
</evidence>
<keyword evidence="1" id="KW-1133">Transmembrane helix</keyword>
<dbReference type="AlphaFoldDB" id="H0HZH8"/>
<organism evidence="3 4">
    <name type="scientific">Mesorhizobium alhagi CCNWXJ12-2</name>
    <dbReference type="NCBI Taxonomy" id="1107882"/>
    <lineage>
        <taxon>Bacteria</taxon>
        <taxon>Pseudomonadati</taxon>
        <taxon>Pseudomonadota</taxon>
        <taxon>Alphaproteobacteria</taxon>
        <taxon>Hyphomicrobiales</taxon>
        <taxon>Phyllobacteriaceae</taxon>
        <taxon>Allomesorhizobium</taxon>
    </lineage>
</organism>
<feature type="transmembrane region" description="Helical" evidence="1">
    <location>
        <begin position="78"/>
        <end position="98"/>
    </location>
</feature>
<feature type="transmembrane region" description="Helical" evidence="1">
    <location>
        <begin position="128"/>
        <end position="145"/>
    </location>
</feature>
<proteinExistence type="predicted"/>
<dbReference type="PATRIC" id="fig|1107882.3.peg.5430"/>
<dbReference type="Proteomes" id="UP000003250">
    <property type="component" value="Unassembled WGS sequence"/>
</dbReference>
<reference evidence="3 4" key="1">
    <citation type="journal article" date="2012" name="J. Bacteriol.">
        <title>Draft Genome Sequence of Mesorhizobium alhagi CCNWXJ12-2T, a Novel Salt-Resistant Species Isolated from the Desert of Northwestern China.</title>
        <authorList>
            <person name="Zhou M."/>
            <person name="Chen W."/>
            <person name="Chen H."/>
            <person name="Wei G."/>
        </authorList>
    </citation>
    <scope>NUCLEOTIDE SEQUENCE [LARGE SCALE GENOMIC DNA]</scope>
    <source>
        <strain evidence="3 4">CCNWXJ12-2</strain>
    </source>
</reference>
<keyword evidence="1" id="KW-0472">Membrane</keyword>